<evidence type="ECO:0000256" key="1">
    <source>
        <dbReference type="ARBA" id="ARBA00023002"/>
    </source>
</evidence>
<evidence type="ECO:0000259" key="2">
    <source>
        <dbReference type="Pfam" id="PF01266"/>
    </source>
</evidence>
<dbReference type="Gene3D" id="3.30.9.10">
    <property type="entry name" value="D-Amino Acid Oxidase, subunit A, domain 2"/>
    <property type="match status" value="1"/>
</dbReference>
<keyword evidence="1" id="KW-0560">Oxidoreductase</keyword>
<reference evidence="3" key="1">
    <citation type="journal article" date="2020" name="mSystems">
        <title>Genome- and Community-Level Interaction Insights into Carbon Utilization and Element Cycling Functions of Hydrothermarchaeota in Hydrothermal Sediment.</title>
        <authorList>
            <person name="Zhou Z."/>
            <person name="Liu Y."/>
            <person name="Xu W."/>
            <person name="Pan J."/>
            <person name="Luo Z.H."/>
            <person name="Li M."/>
        </authorList>
    </citation>
    <scope>NUCLEOTIDE SEQUENCE [LARGE SCALE GENOMIC DNA]</scope>
    <source>
        <strain evidence="3">SpSt-1182</strain>
    </source>
</reference>
<dbReference type="Gene3D" id="3.50.50.60">
    <property type="entry name" value="FAD/NAD(P)-binding domain"/>
    <property type="match status" value="1"/>
</dbReference>
<dbReference type="SUPFAM" id="SSF51905">
    <property type="entry name" value="FAD/NAD(P)-binding domain"/>
    <property type="match status" value="1"/>
</dbReference>
<dbReference type="SUPFAM" id="SSF54373">
    <property type="entry name" value="FAD-linked reductases, C-terminal domain"/>
    <property type="match status" value="1"/>
</dbReference>
<dbReference type="InterPro" id="IPR036188">
    <property type="entry name" value="FAD/NAD-bd_sf"/>
</dbReference>
<organism evidence="3">
    <name type="scientific">candidate division WOR-3 bacterium</name>
    <dbReference type="NCBI Taxonomy" id="2052148"/>
    <lineage>
        <taxon>Bacteria</taxon>
        <taxon>Bacteria division WOR-3</taxon>
    </lineage>
</organism>
<evidence type="ECO:0000313" key="3">
    <source>
        <dbReference type="EMBL" id="HDR00350.1"/>
    </source>
</evidence>
<dbReference type="Pfam" id="PF01266">
    <property type="entry name" value="DAO"/>
    <property type="match status" value="1"/>
</dbReference>
<dbReference type="GO" id="GO:0016491">
    <property type="term" value="F:oxidoreductase activity"/>
    <property type="evidence" value="ECO:0007669"/>
    <property type="project" value="UniProtKB-KW"/>
</dbReference>
<sequence length="388" mass="42510">MRDRSVAGVKPSRCSPDVIVIGGGVIGAATGYHLAKLGRKVLLLERDFPCAGSTGRCIGGIRAQFTHDLSIRVMLESVKMFSELEEELGRGVDWHQGGYLFLAFDEARERAFKEAIAVQRRYGLWVDYVGVRDCVRLVPGLDTRGLRGGAYCPTDGQADPFKVTYGYLAGIKRLGGTVMTGTEVVKVNTRGDRVVSVTTRRGDEHHAPVVLNAAGPWAAEVGRLAGVEIPVEPDRHESLVTEAVERMFEPMLVDYRADGCYFVQHIGTGHFVGCYTPEKLVPGLDTGVSDEFITEMPRRMVRLVPRLRGVKVLRQWSGSYEMSPDGNPVCGPTPVEGFYVSGGMSGHGFMFGPAVARLMAELIDCGEPHLALDQFALDRDYGRREAMK</sequence>
<dbReference type="Proteomes" id="UP000885672">
    <property type="component" value="Unassembled WGS sequence"/>
</dbReference>
<feature type="domain" description="FAD dependent oxidoreductase" evidence="2">
    <location>
        <begin position="17"/>
        <end position="362"/>
    </location>
</feature>
<gene>
    <name evidence="3" type="ORF">ENN51_08735</name>
</gene>
<dbReference type="AlphaFoldDB" id="A0A7V0T711"/>
<dbReference type="PANTHER" id="PTHR13847:SF287">
    <property type="entry name" value="FAD-DEPENDENT OXIDOREDUCTASE DOMAIN-CONTAINING PROTEIN 1"/>
    <property type="match status" value="1"/>
</dbReference>
<accession>A0A7V0T711</accession>
<proteinExistence type="predicted"/>
<dbReference type="InterPro" id="IPR006076">
    <property type="entry name" value="FAD-dep_OxRdtase"/>
</dbReference>
<dbReference type="EMBL" id="DSBX01000334">
    <property type="protein sequence ID" value="HDR00350.1"/>
    <property type="molecule type" value="Genomic_DNA"/>
</dbReference>
<protein>
    <submittedName>
        <fullName evidence="3">FAD-binding oxidoreductase</fullName>
    </submittedName>
</protein>
<dbReference type="PANTHER" id="PTHR13847">
    <property type="entry name" value="SARCOSINE DEHYDROGENASE-RELATED"/>
    <property type="match status" value="1"/>
</dbReference>
<dbReference type="GO" id="GO:0005737">
    <property type="term" value="C:cytoplasm"/>
    <property type="evidence" value="ECO:0007669"/>
    <property type="project" value="TreeGrafter"/>
</dbReference>
<comment type="caution">
    <text evidence="3">The sequence shown here is derived from an EMBL/GenBank/DDBJ whole genome shotgun (WGS) entry which is preliminary data.</text>
</comment>
<name>A0A7V0T711_UNCW3</name>